<dbReference type="InterPro" id="IPR025662">
    <property type="entry name" value="Sigma_54_int_dom_ATP-bd_1"/>
</dbReference>
<evidence type="ECO:0000256" key="3">
    <source>
        <dbReference type="SAM" id="Coils"/>
    </source>
</evidence>
<keyword evidence="6" id="KW-1185">Reference proteome</keyword>
<evidence type="ECO:0000313" key="6">
    <source>
        <dbReference type="Proteomes" id="UP000677803"/>
    </source>
</evidence>
<dbReference type="Pfam" id="PF04548">
    <property type="entry name" value="AIG1"/>
    <property type="match status" value="1"/>
</dbReference>
<dbReference type="PROSITE" id="PS00675">
    <property type="entry name" value="SIGMA54_INTERACT_1"/>
    <property type="match status" value="1"/>
</dbReference>
<feature type="domain" description="AIG1-type G" evidence="4">
    <location>
        <begin position="125"/>
        <end position="285"/>
    </location>
</feature>
<protein>
    <submittedName>
        <fullName evidence="5">(Atlantic silverside) hypothetical protein</fullName>
    </submittedName>
</protein>
<dbReference type="Proteomes" id="UP000677803">
    <property type="component" value="Unassembled WGS sequence"/>
</dbReference>
<organism evidence="5 6">
    <name type="scientific">Menidia menidia</name>
    <name type="common">Atlantic silverside</name>
    <dbReference type="NCBI Taxonomy" id="238744"/>
    <lineage>
        <taxon>Eukaryota</taxon>
        <taxon>Metazoa</taxon>
        <taxon>Chordata</taxon>
        <taxon>Craniata</taxon>
        <taxon>Vertebrata</taxon>
        <taxon>Euteleostomi</taxon>
        <taxon>Actinopterygii</taxon>
        <taxon>Neopterygii</taxon>
        <taxon>Teleostei</taxon>
        <taxon>Neoteleostei</taxon>
        <taxon>Acanthomorphata</taxon>
        <taxon>Ovalentaria</taxon>
        <taxon>Atherinomorphae</taxon>
        <taxon>Atheriniformes</taxon>
        <taxon>Atherinopsidae</taxon>
        <taxon>Menidiinae</taxon>
        <taxon>Menidia</taxon>
    </lineage>
</organism>
<dbReference type="GO" id="GO:0005525">
    <property type="term" value="F:GTP binding"/>
    <property type="evidence" value="ECO:0007669"/>
    <property type="project" value="InterPro"/>
</dbReference>
<evidence type="ECO:0000256" key="2">
    <source>
        <dbReference type="ARBA" id="ARBA00022741"/>
    </source>
</evidence>
<keyword evidence="3" id="KW-0175">Coiled coil</keyword>
<dbReference type="Gene3D" id="3.40.50.300">
    <property type="entry name" value="P-loop containing nucleotide triphosphate hydrolases"/>
    <property type="match status" value="1"/>
</dbReference>
<evidence type="ECO:0000259" key="4">
    <source>
        <dbReference type="Pfam" id="PF04548"/>
    </source>
</evidence>
<comment type="caution">
    <text evidence="5">The sequence shown here is derived from an EMBL/GenBank/DDBJ whole genome shotgun (WGS) entry which is preliminary data.</text>
</comment>
<reference evidence="5" key="1">
    <citation type="submission" date="2021-05" db="EMBL/GenBank/DDBJ databases">
        <authorList>
            <person name="Tigano A."/>
        </authorList>
    </citation>
    <scope>NUCLEOTIDE SEQUENCE</scope>
</reference>
<gene>
    <name evidence="5" type="ORF">MMEN_LOCUS15512</name>
</gene>
<name>A0A8S4BM80_9TELE</name>
<comment type="similarity">
    <text evidence="1">Belongs to the TRAFAC class TrmE-Era-EngA-EngB-Septin-like GTPase superfamily. AIG1/Toc34/Toc159-like paraseptin GTPase family. IAN subfamily.</text>
</comment>
<dbReference type="PANTHER" id="PTHR32046:SF11">
    <property type="entry name" value="IMMUNE-ASSOCIATED NUCLEOTIDE-BINDING PROTEIN 10-LIKE"/>
    <property type="match status" value="1"/>
</dbReference>
<dbReference type="SUPFAM" id="SSF52540">
    <property type="entry name" value="P-loop containing nucleoside triphosphate hydrolases"/>
    <property type="match status" value="1"/>
</dbReference>
<keyword evidence="2" id="KW-0547">Nucleotide-binding</keyword>
<dbReference type="InterPro" id="IPR027417">
    <property type="entry name" value="P-loop_NTPase"/>
</dbReference>
<dbReference type="CDD" id="cd00882">
    <property type="entry name" value="Ras_like_GTPase"/>
    <property type="match status" value="1"/>
</dbReference>
<dbReference type="EMBL" id="CAJRST010023335">
    <property type="protein sequence ID" value="CAG5958691.1"/>
    <property type="molecule type" value="Genomic_DNA"/>
</dbReference>
<dbReference type="OrthoDB" id="8954335at2759"/>
<evidence type="ECO:0000256" key="1">
    <source>
        <dbReference type="ARBA" id="ARBA00008535"/>
    </source>
</evidence>
<evidence type="ECO:0000313" key="5">
    <source>
        <dbReference type="EMBL" id="CAG5958691.1"/>
    </source>
</evidence>
<accession>A0A8S4BM80</accession>
<dbReference type="PANTHER" id="PTHR32046">
    <property type="entry name" value="G DOMAIN-CONTAINING PROTEIN"/>
    <property type="match status" value="1"/>
</dbReference>
<feature type="coiled-coil region" evidence="3">
    <location>
        <begin position="503"/>
        <end position="530"/>
    </location>
</feature>
<dbReference type="AlphaFoldDB" id="A0A8S4BM80"/>
<proteinExistence type="inferred from homology"/>
<dbReference type="InterPro" id="IPR006703">
    <property type="entry name" value="G_AIG1"/>
</dbReference>
<sequence>MAPRSTHVSAWVRTAIKNTISGRLCGLNWRRNLLTCRGTRTNAEVNAGGRAFVRDLKQQLRPQRGNSMAQLQRFNDLIYNNAVIDEGPPTRYQLRLDVRNLDGKGDDSRLRICTLGKKDPNKTNRTILLVGETGSGKSALVNSLLNFAMGVKQEDKIWFEIVDDVKTSQSQSQTIKVSVYQIFGFEGKTLPYSLTLIDTPGYGDTRGIEYDAMISRNLHDLFVSEDGVREVDAVGLVLKATKNRLSDRLMYSFQAVMSLFGKDMETKIVALITHSDGMEPENALEALEAANIKCAKNEKDQPVHFVFNNCLSKTITEENELGLALAWNVTLRGMSKLSDYLDKSTPQKLDSAVRVLTERIQLEACVNNLIDKINLLQHKTTEIEQTQKILKEHKDQLDNQSFTVEVDEPYKDKEDVPGGMWFFMFGGAVTCNVCEENCHYPGCTLAWKPSHCKVMKKGRCTICTNRCPASDHVKEEWKYVTKTRRVTKTIGDLKIKHKHEAGKMKSESLLEKLQSEKKNLEEEKNKLLDEAYLHIVKLEQIALKVESVLTFINLDFLIEAMKERGDTEKVQKLEKMRSRMDEGPMAGLRYGLQKCVETAKNAFQISNLFKKGPKLDTTSGASS</sequence>